<organism evidence="1 2">
    <name type="scientific">Anopheles albimanus</name>
    <name type="common">New world malaria mosquito</name>
    <dbReference type="NCBI Taxonomy" id="7167"/>
    <lineage>
        <taxon>Eukaryota</taxon>
        <taxon>Metazoa</taxon>
        <taxon>Ecdysozoa</taxon>
        <taxon>Arthropoda</taxon>
        <taxon>Hexapoda</taxon>
        <taxon>Insecta</taxon>
        <taxon>Pterygota</taxon>
        <taxon>Neoptera</taxon>
        <taxon>Endopterygota</taxon>
        <taxon>Diptera</taxon>
        <taxon>Nematocera</taxon>
        <taxon>Culicoidea</taxon>
        <taxon>Culicidae</taxon>
        <taxon>Anophelinae</taxon>
        <taxon>Anopheles</taxon>
    </lineage>
</organism>
<proteinExistence type="predicted"/>
<dbReference type="AlphaFoldDB" id="A0A182FCQ6"/>
<reference evidence="1" key="2">
    <citation type="submission" date="2022-08" db="UniProtKB">
        <authorList>
            <consortium name="EnsemblMetazoa"/>
        </authorList>
    </citation>
    <scope>IDENTIFICATION</scope>
    <source>
        <strain evidence="1">STECLA/ALBI9_A</strain>
    </source>
</reference>
<sequence>MKIAENPEDQRSESLAGPWLTSALLLNTEENKARALSLIPLGRIAQPKEISGVCAFLVSDDASYSTGETIVASGGILSRFPNSTVKKYSVASLLMSSSDAPSDASPISCENWAKLELASSGICPSSSWQQSLEIQNFKL</sequence>
<dbReference type="EnsemblMetazoa" id="AALB004292-RA">
    <property type="protein sequence ID" value="AALB004292-PA"/>
    <property type="gene ID" value="AALB004292"/>
</dbReference>
<reference evidence="1 2" key="1">
    <citation type="journal article" date="2017" name="G3 (Bethesda)">
        <title>The Physical Genome Mapping of Anopheles albimanus Corrected Scaffold Misassemblies and Identified Interarm Rearrangements in Genus Anopheles.</title>
        <authorList>
            <person name="Artemov G.N."/>
            <person name="Peery A.N."/>
            <person name="Jiang X."/>
            <person name="Tu Z."/>
            <person name="Stegniy V.N."/>
            <person name="Sharakhova M.V."/>
            <person name="Sharakhov I.V."/>
        </authorList>
    </citation>
    <scope>NUCLEOTIDE SEQUENCE [LARGE SCALE GENOMIC DNA]</scope>
    <source>
        <strain evidence="1 2">ALBI9_A</strain>
    </source>
</reference>
<evidence type="ECO:0000313" key="1">
    <source>
        <dbReference type="EnsemblMetazoa" id="AALB004292-PA"/>
    </source>
</evidence>
<dbReference type="VEuPathDB" id="VectorBase:AALB004292"/>
<dbReference type="STRING" id="7167.A0A182FCQ6"/>
<dbReference type="InterPro" id="IPR036291">
    <property type="entry name" value="NAD(P)-bd_dom_sf"/>
</dbReference>
<dbReference type="Proteomes" id="UP000069272">
    <property type="component" value="Chromosome 3L"/>
</dbReference>
<evidence type="ECO:0000313" key="2">
    <source>
        <dbReference type="Proteomes" id="UP000069272"/>
    </source>
</evidence>
<dbReference type="InterPro" id="IPR002347">
    <property type="entry name" value="SDR_fam"/>
</dbReference>
<dbReference type="VEuPathDB" id="VectorBase:AALB20_028340"/>
<name>A0A182FCQ6_ANOAL</name>
<dbReference type="Pfam" id="PF13561">
    <property type="entry name" value="adh_short_C2"/>
    <property type="match status" value="1"/>
</dbReference>
<protein>
    <submittedName>
        <fullName evidence="1">Uncharacterized protein</fullName>
    </submittedName>
</protein>
<keyword evidence="2" id="KW-1185">Reference proteome</keyword>
<accession>A0A182FCQ6</accession>
<dbReference type="SUPFAM" id="SSF51735">
    <property type="entry name" value="NAD(P)-binding Rossmann-fold domains"/>
    <property type="match status" value="1"/>
</dbReference>
<dbReference type="Gene3D" id="3.40.50.720">
    <property type="entry name" value="NAD(P)-binding Rossmann-like Domain"/>
    <property type="match status" value="1"/>
</dbReference>